<protein>
    <submittedName>
        <fullName evidence="2">Uncharacterized protein</fullName>
    </submittedName>
</protein>
<keyword evidence="3" id="KW-1185">Reference proteome</keyword>
<feature type="non-terminal residue" evidence="2">
    <location>
        <position position="1"/>
    </location>
</feature>
<dbReference type="EMBL" id="CAUYUJ010002350">
    <property type="protein sequence ID" value="CAK0800397.1"/>
    <property type="molecule type" value="Genomic_DNA"/>
</dbReference>
<feature type="region of interest" description="Disordered" evidence="1">
    <location>
        <begin position="1"/>
        <end position="26"/>
    </location>
</feature>
<gene>
    <name evidence="2" type="ORF">PCOR1329_LOCUS8560</name>
</gene>
<comment type="caution">
    <text evidence="2">The sequence shown here is derived from an EMBL/GenBank/DDBJ whole genome shotgun (WGS) entry which is preliminary data.</text>
</comment>
<feature type="compositionally biased region" description="Basic residues" evidence="1">
    <location>
        <begin position="1"/>
        <end position="11"/>
    </location>
</feature>
<accession>A0ABN9Q3V0</accession>
<dbReference type="Proteomes" id="UP001189429">
    <property type="component" value="Unassembled WGS sequence"/>
</dbReference>
<organism evidence="2 3">
    <name type="scientific">Prorocentrum cordatum</name>
    <dbReference type="NCBI Taxonomy" id="2364126"/>
    <lineage>
        <taxon>Eukaryota</taxon>
        <taxon>Sar</taxon>
        <taxon>Alveolata</taxon>
        <taxon>Dinophyceae</taxon>
        <taxon>Prorocentrales</taxon>
        <taxon>Prorocentraceae</taxon>
        <taxon>Prorocentrum</taxon>
    </lineage>
</organism>
<evidence type="ECO:0000313" key="3">
    <source>
        <dbReference type="Proteomes" id="UP001189429"/>
    </source>
</evidence>
<sequence length="135" mass="14991">RPPHGRLRPGRRAGSGGSRWTRTTGTRSRIRWRLPGDWREPISQREDSLDLGADFWGAEVHFRPRLVQKTTKGTRDVGRVELGSADATVAVFVVKHADPKVGWRSAEEGAEGAERRTLREADVMPNALSLSSVPL</sequence>
<name>A0ABN9Q3V0_9DINO</name>
<reference evidence="2" key="1">
    <citation type="submission" date="2023-10" db="EMBL/GenBank/DDBJ databases">
        <authorList>
            <person name="Chen Y."/>
            <person name="Shah S."/>
            <person name="Dougan E. K."/>
            <person name="Thang M."/>
            <person name="Chan C."/>
        </authorList>
    </citation>
    <scope>NUCLEOTIDE SEQUENCE [LARGE SCALE GENOMIC DNA]</scope>
</reference>
<proteinExistence type="predicted"/>
<evidence type="ECO:0000313" key="2">
    <source>
        <dbReference type="EMBL" id="CAK0800397.1"/>
    </source>
</evidence>
<evidence type="ECO:0000256" key="1">
    <source>
        <dbReference type="SAM" id="MobiDB-lite"/>
    </source>
</evidence>